<evidence type="ECO:0000313" key="2">
    <source>
        <dbReference type="Proteomes" id="UP001302072"/>
    </source>
</evidence>
<geneLocation type="plasmid" evidence="1 2">
    <name>pST01</name>
</geneLocation>
<name>A0ABY9YXE1_9GAMM</name>
<keyword evidence="1" id="KW-0614">Plasmid</keyword>
<gene>
    <name evidence="1" type="ORF">PDM29_20715</name>
</gene>
<accession>A0ABY9YXE1</accession>
<keyword evidence="2" id="KW-1185">Reference proteome</keyword>
<sequence>MSVFGYEQTVKFEVARDLLNSRRAHIAADLGRERTKVKPDPSAIGRLQADMRAIAHSIRHLDVRDEAALDSVIAANRSREFASVA</sequence>
<protein>
    <submittedName>
        <fullName evidence="1">Uncharacterized protein</fullName>
    </submittedName>
</protein>
<dbReference type="EMBL" id="CP115542">
    <property type="protein sequence ID" value="WNH54839.1"/>
    <property type="molecule type" value="Genomic_DNA"/>
</dbReference>
<organism evidence="1 2">
    <name type="scientific">Stenotrophomonas oahuensis</name>
    <dbReference type="NCBI Taxonomy" id="3003271"/>
    <lineage>
        <taxon>Bacteria</taxon>
        <taxon>Pseudomonadati</taxon>
        <taxon>Pseudomonadota</taxon>
        <taxon>Gammaproteobacteria</taxon>
        <taxon>Lysobacterales</taxon>
        <taxon>Lysobacteraceae</taxon>
        <taxon>Stenotrophomonas</taxon>
    </lineage>
</organism>
<reference evidence="1 2" key="1">
    <citation type="submission" date="2022-12" db="EMBL/GenBank/DDBJ databases">
        <title>Two new species, Stenotrophomonas aracearum and Stenotrophomonas oahuensis, isolated from Anthurium (Araceae family) in Hawaii.</title>
        <authorList>
            <person name="Chunag S.C."/>
            <person name="Dobhal S."/>
            <person name="Alvarez A."/>
            <person name="Arif M."/>
        </authorList>
    </citation>
    <scope>NUCLEOTIDE SEQUENCE [LARGE SCALE GENOMIC DNA]</scope>
    <source>
        <strain evidence="1 2">A5586</strain>
        <plasmid evidence="1 2">pST01</plasmid>
    </source>
</reference>
<dbReference type="Proteomes" id="UP001302072">
    <property type="component" value="Plasmid pST01"/>
</dbReference>
<dbReference type="RefSeq" id="WP_311193917.1">
    <property type="nucleotide sequence ID" value="NZ_CP115542.1"/>
</dbReference>
<evidence type="ECO:0000313" key="1">
    <source>
        <dbReference type="EMBL" id="WNH54839.1"/>
    </source>
</evidence>
<proteinExistence type="predicted"/>